<feature type="domain" description="SRCR" evidence="17">
    <location>
        <begin position="136"/>
        <end position="238"/>
    </location>
</feature>
<evidence type="ECO:0000256" key="5">
    <source>
        <dbReference type="ARBA" id="ARBA00022737"/>
    </source>
</evidence>
<feature type="domain" description="CUB" evidence="16">
    <location>
        <begin position="240"/>
        <end position="352"/>
    </location>
</feature>
<dbReference type="InterPro" id="IPR000859">
    <property type="entry name" value="CUB_dom"/>
</dbReference>
<keyword evidence="10" id="KW-0325">Glycoprotein</keyword>
<evidence type="ECO:0000256" key="4">
    <source>
        <dbReference type="ARBA" id="ARBA00022729"/>
    </source>
</evidence>
<dbReference type="PRINTS" id="PR00258">
    <property type="entry name" value="SPERACTRCPTR"/>
</dbReference>
<evidence type="ECO:0000256" key="15">
    <source>
        <dbReference type="SAM" id="SignalP"/>
    </source>
</evidence>
<dbReference type="InterPro" id="IPR036772">
    <property type="entry name" value="SRCR-like_dom_sf"/>
</dbReference>
<dbReference type="InterPro" id="IPR001507">
    <property type="entry name" value="ZP_dom"/>
</dbReference>
<dbReference type="SMART" id="SM00202">
    <property type="entry name" value="SR"/>
    <property type="match status" value="2"/>
</dbReference>
<dbReference type="Gene3D" id="2.60.40.3210">
    <property type="entry name" value="Zona pellucida, ZP-N domain"/>
    <property type="match status" value="1"/>
</dbReference>
<keyword evidence="7" id="KW-1133">Transmembrane helix</keyword>
<dbReference type="EMBL" id="JAZGQO010000009">
    <property type="protein sequence ID" value="KAK6178449.1"/>
    <property type="molecule type" value="Genomic_DNA"/>
</dbReference>
<dbReference type="AlphaFoldDB" id="A0AAN8JMS4"/>
<protein>
    <recommendedName>
        <fullName evidence="12">Scavenger receptor cysteine-rich domain-containing protein DMBT1</fullName>
    </recommendedName>
    <alternativeName>
        <fullName evidence="13">Deleted in malignant brain tumors 1 protein</fullName>
    </alternativeName>
    <alternativeName>
        <fullName evidence="11">Hensin</fullName>
    </alternativeName>
</protein>
<evidence type="ECO:0000313" key="19">
    <source>
        <dbReference type="EMBL" id="KAK6178449.1"/>
    </source>
</evidence>
<organism evidence="19 20">
    <name type="scientific">Patella caerulea</name>
    <name type="common">Rayed Mediterranean limpet</name>
    <dbReference type="NCBI Taxonomy" id="87958"/>
    <lineage>
        <taxon>Eukaryota</taxon>
        <taxon>Metazoa</taxon>
        <taxon>Spiralia</taxon>
        <taxon>Lophotrochozoa</taxon>
        <taxon>Mollusca</taxon>
        <taxon>Gastropoda</taxon>
        <taxon>Patellogastropoda</taxon>
        <taxon>Patelloidea</taxon>
        <taxon>Patellidae</taxon>
        <taxon>Patella</taxon>
    </lineage>
</organism>
<feature type="disulfide bond" evidence="14">
    <location>
        <begin position="207"/>
        <end position="217"/>
    </location>
</feature>
<evidence type="ECO:0000256" key="13">
    <source>
        <dbReference type="ARBA" id="ARBA00047200"/>
    </source>
</evidence>
<gene>
    <name evidence="19" type="ORF">SNE40_013238</name>
</gene>
<proteinExistence type="predicted"/>
<dbReference type="GO" id="GO:0016020">
    <property type="term" value="C:membrane"/>
    <property type="evidence" value="ECO:0007669"/>
    <property type="project" value="UniProtKB-SubCell"/>
</dbReference>
<dbReference type="Gene3D" id="2.60.120.290">
    <property type="entry name" value="Spermadhesin, CUB domain"/>
    <property type="match status" value="1"/>
</dbReference>
<dbReference type="PROSITE" id="PS50287">
    <property type="entry name" value="SRCR_2"/>
    <property type="match status" value="2"/>
</dbReference>
<keyword evidence="9 14" id="KW-1015">Disulfide bond</keyword>
<dbReference type="PANTHER" id="PTHR48071">
    <property type="entry name" value="SRCR DOMAIN-CONTAINING PROTEIN"/>
    <property type="match status" value="1"/>
</dbReference>
<dbReference type="Gene3D" id="2.60.40.4100">
    <property type="entry name" value="Zona pellucida, ZP-C domain"/>
    <property type="match status" value="1"/>
</dbReference>
<dbReference type="GO" id="GO:0015031">
    <property type="term" value="P:protein transport"/>
    <property type="evidence" value="ECO:0007669"/>
    <property type="project" value="UniProtKB-KW"/>
</dbReference>
<feature type="domain" description="SRCR" evidence="17">
    <location>
        <begin position="27"/>
        <end position="129"/>
    </location>
</feature>
<dbReference type="Pfam" id="PF00100">
    <property type="entry name" value="Zona_pellucida"/>
    <property type="match status" value="1"/>
</dbReference>
<evidence type="ECO:0000259" key="18">
    <source>
        <dbReference type="PROSITE" id="PS51034"/>
    </source>
</evidence>
<keyword evidence="8" id="KW-0472">Membrane</keyword>
<evidence type="ECO:0000256" key="1">
    <source>
        <dbReference type="ARBA" id="ARBA00004167"/>
    </source>
</evidence>
<dbReference type="SMART" id="SM00042">
    <property type="entry name" value="CUB"/>
    <property type="match status" value="1"/>
</dbReference>
<keyword evidence="6" id="KW-0653">Protein transport</keyword>
<keyword evidence="3" id="KW-0812">Transmembrane</keyword>
<dbReference type="Pfam" id="PF00530">
    <property type="entry name" value="SRCR"/>
    <property type="match status" value="2"/>
</dbReference>
<feature type="disulfide bond" evidence="14">
    <location>
        <begin position="98"/>
        <end position="108"/>
    </location>
</feature>
<evidence type="ECO:0000313" key="20">
    <source>
        <dbReference type="Proteomes" id="UP001347796"/>
    </source>
</evidence>
<dbReference type="FunFam" id="3.10.250.10:FF:000016">
    <property type="entry name" value="Scavenger receptor cysteine-rich protein type 12"/>
    <property type="match status" value="2"/>
</dbReference>
<comment type="subcellular location">
    <subcellularLocation>
        <location evidence="1">Membrane</location>
        <topology evidence="1">Single-pass membrane protein</topology>
    </subcellularLocation>
</comment>
<evidence type="ECO:0000256" key="11">
    <source>
        <dbReference type="ARBA" id="ARBA00030560"/>
    </source>
</evidence>
<evidence type="ECO:0000256" key="2">
    <source>
        <dbReference type="ARBA" id="ARBA00022448"/>
    </source>
</evidence>
<evidence type="ECO:0000259" key="16">
    <source>
        <dbReference type="PROSITE" id="PS01180"/>
    </source>
</evidence>
<dbReference type="SUPFAM" id="SSF49854">
    <property type="entry name" value="Spermadhesin, CUB domain"/>
    <property type="match status" value="1"/>
</dbReference>
<keyword evidence="2" id="KW-0813">Transport</keyword>
<name>A0AAN8JMS4_PATCE</name>
<feature type="signal peptide" evidence="15">
    <location>
        <begin position="1"/>
        <end position="21"/>
    </location>
</feature>
<dbReference type="InterPro" id="IPR055355">
    <property type="entry name" value="ZP-C"/>
</dbReference>
<dbReference type="Gene3D" id="3.10.250.10">
    <property type="entry name" value="SRCR-like domain"/>
    <property type="match status" value="2"/>
</dbReference>
<dbReference type="Pfam" id="PF00431">
    <property type="entry name" value="CUB"/>
    <property type="match status" value="1"/>
</dbReference>
<evidence type="ECO:0000256" key="8">
    <source>
        <dbReference type="ARBA" id="ARBA00023136"/>
    </source>
</evidence>
<evidence type="ECO:0000256" key="6">
    <source>
        <dbReference type="ARBA" id="ARBA00022927"/>
    </source>
</evidence>
<dbReference type="SUPFAM" id="SSF56487">
    <property type="entry name" value="SRCR-like"/>
    <property type="match status" value="2"/>
</dbReference>
<comment type="caution">
    <text evidence="14">Lacks conserved residue(s) required for the propagation of feature annotation.</text>
</comment>
<evidence type="ECO:0000256" key="3">
    <source>
        <dbReference type="ARBA" id="ARBA00022692"/>
    </source>
</evidence>
<feature type="chain" id="PRO_5042823428" description="Scavenger receptor cysteine-rich domain-containing protein DMBT1" evidence="15">
    <location>
        <begin position="22"/>
        <end position="638"/>
    </location>
</feature>
<keyword evidence="4 15" id="KW-0732">Signal</keyword>
<reference evidence="19 20" key="1">
    <citation type="submission" date="2024-01" db="EMBL/GenBank/DDBJ databases">
        <title>The genome of the rayed Mediterranean limpet Patella caerulea (Linnaeus, 1758).</title>
        <authorList>
            <person name="Anh-Thu Weber A."/>
            <person name="Halstead-Nussloch G."/>
        </authorList>
    </citation>
    <scope>NUCLEOTIDE SEQUENCE [LARGE SCALE GENOMIC DNA]</scope>
    <source>
        <strain evidence="19">AATW-2023a</strain>
        <tissue evidence="19">Whole specimen</tissue>
    </source>
</reference>
<evidence type="ECO:0000256" key="9">
    <source>
        <dbReference type="ARBA" id="ARBA00023157"/>
    </source>
</evidence>
<feature type="domain" description="ZP" evidence="18">
    <location>
        <begin position="361"/>
        <end position="613"/>
    </location>
</feature>
<dbReference type="InterPro" id="IPR042235">
    <property type="entry name" value="ZP-C_dom"/>
</dbReference>
<dbReference type="PANTHER" id="PTHR48071:SF18">
    <property type="entry name" value="DELETED IN MALIGNANT BRAIN TUMORS 1 PROTEIN-RELATED"/>
    <property type="match status" value="1"/>
</dbReference>
<evidence type="ECO:0000259" key="17">
    <source>
        <dbReference type="PROSITE" id="PS50287"/>
    </source>
</evidence>
<keyword evidence="5" id="KW-0677">Repeat</keyword>
<evidence type="ECO:0000256" key="14">
    <source>
        <dbReference type="PROSITE-ProRule" id="PRU00196"/>
    </source>
</evidence>
<accession>A0AAN8JMS4</accession>
<dbReference type="CDD" id="cd00041">
    <property type="entry name" value="CUB"/>
    <property type="match status" value="1"/>
</dbReference>
<keyword evidence="20" id="KW-1185">Reference proteome</keyword>
<dbReference type="PROSITE" id="PS01180">
    <property type="entry name" value="CUB"/>
    <property type="match status" value="1"/>
</dbReference>
<dbReference type="SMART" id="SM00241">
    <property type="entry name" value="ZP"/>
    <property type="match status" value="1"/>
</dbReference>
<comment type="caution">
    <text evidence="19">The sequence shown here is derived from an EMBL/GenBank/DDBJ whole genome shotgun (WGS) entry which is preliminary data.</text>
</comment>
<dbReference type="Proteomes" id="UP001347796">
    <property type="component" value="Unassembled WGS sequence"/>
</dbReference>
<evidence type="ECO:0000256" key="10">
    <source>
        <dbReference type="ARBA" id="ARBA00023180"/>
    </source>
</evidence>
<dbReference type="InterPro" id="IPR001190">
    <property type="entry name" value="SRCR"/>
</dbReference>
<evidence type="ECO:0000256" key="7">
    <source>
        <dbReference type="ARBA" id="ARBA00022989"/>
    </source>
</evidence>
<sequence>MATLMLFQIIYTLILAIDSLGNNPVDESVTNTPVLFSESDPRVLIFHGGTWGYICASGWNSRSAQVLCRMNGHWHGEGRASFSVLNGTRKIWLDDIRCNGDEMDISQCAISGWGLTTCSVGSVAEVDCSYTGDSQIRLLDGFSQWEGRVEVKVGDDLWRPICSKLWSNQDASVVCRQLGLRSNGGVAHTDGKYGKSSSNALITESKCIGEETDIANCPATLVNGDITCEDSQAGVECYNCGGEYRSEEGFLTSDNYPNNYPNNENCLYVIRPPSDGRLYKLTFVDFNTEECCDKIQVNVLNESSSNNIADGKGSVYSGSSTPPSVLGTAFSIIFTSDGTKGLKGFSVHWAPSGIQDVINATCDAGFYLIQIDVPLLKRVYPYTKLTSIGLSDPNCTGVQHGDTIVIKAPVSTCNSQVKSNGVKNTYSNYVVDRVFATDSNLIVRGNRWRMQITCSVSSTKSFEVHYNPSSHMRRKRRELDYTIHKKQSFPVTIDSYTDETMTTVINLNKYALGDEMYLRVKLQRGDDDLNLVINDCYTNPSRDIKYKQYYIIKNSCEVDSETHILQRTQQFTDLKINVFQFSGEQPYVYLNCVVSVCTNTETSGQCSNTCTKSRNRRDIKEDFDKSHIVNFGPINVRQ</sequence>
<dbReference type="PROSITE" id="PS51034">
    <property type="entry name" value="ZP_2"/>
    <property type="match status" value="1"/>
</dbReference>
<dbReference type="InterPro" id="IPR035914">
    <property type="entry name" value="Sperma_CUB_dom_sf"/>
</dbReference>
<evidence type="ECO:0000256" key="12">
    <source>
        <dbReference type="ARBA" id="ARBA00047197"/>
    </source>
</evidence>